<dbReference type="AlphaFoldDB" id="A0A8T0DJA5"/>
<name>A0A8T0DJA5_9TREM</name>
<proteinExistence type="predicted"/>
<evidence type="ECO:0000313" key="2">
    <source>
        <dbReference type="EMBL" id="KAF8566841.1"/>
    </source>
</evidence>
<evidence type="ECO:0000313" key="3">
    <source>
        <dbReference type="Proteomes" id="UP000699462"/>
    </source>
</evidence>
<comment type="caution">
    <text evidence="2">The sequence shown here is derived from an EMBL/GenBank/DDBJ whole genome shotgun (WGS) entry which is preliminary data.</text>
</comment>
<dbReference type="PANTHER" id="PTHR34153">
    <property type="entry name" value="SI:CH211-262H13.3-RELATED-RELATED"/>
    <property type="match status" value="1"/>
</dbReference>
<evidence type="ECO:0000259" key="1">
    <source>
        <dbReference type="Pfam" id="PF16064"/>
    </source>
</evidence>
<dbReference type="Pfam" id="PF16064">
    <property type="entry name" value="DUF4806"/>
    <property type="match status" value="1"/>
</dbReference>
<organism evidence="2 3">
    <name type="scientific">Paragonimus westermani</name>
    <dbReference type="NCBI Taxonomy" id="34504"/>
    <lineage>
        <taxon>Eukaryota</taxon>
        <taxon>Metazoa</taxon>
        <taxon>Spiralia</taxon>
        <taxon>Lophotrochozoa</taxon>
        <taxon>Platyhelminthes</taxon>
        <taxon>Trematoda</taxon>
        <taxon>Digenea</taxon>
        <taxon>Plagiorchiida</taxon>
        <taxon>Troglotremata</taxon>
        <taxon>Troglotrematidae</taxon>
        <taxon>Paragonimus</taxon>
    </lineage>
</organism>
<sequence length="263" mass="29772">MRKPGYSQTVVFTVTVTMHQEGRSFIKAPRLQLSSSPVIGYSRGKRREAVSHKESSEVSKCPITNRLDRMEAMLVTITNQLSRFTKTLVTHIVRLREELHALRLEVNALRYQHAAESSSKLPNLPVHFPMHTVEDIQLLNMKLEEKDTYLLLVDYLSKLGGKSVSDCIGNLMRSTMTEDLTASVNWRGINNGFSLASTLFVSAVVETVTKHQCVGVSQAAVKEEIQRWIQNSRNKVTKERRLMVDQADVRMTNVDSQADVRKS</sequence>
<protein>
    <recommendedName>
        <fullName evidence="1">DUF4806 domain-containing protein</fullName>
    </recommendedName>
</protein>
<keyword evidence="3" id="KW-1185">Reference proteome</keyword>
<accession>A0A8T0DJA5</accession>
<dbReference type="Proteomes" id="UP000699462">
    <property type="component" value="Unassembled WGS sequence"/>
</dbReference>
<dbReference type="OrthoDB" id="6278526at2759"/>
<dbReference type="PANTHER" id="PTHR34153:SF2">
    <property type="entry name" value="SI:CH211-262H13.3-RELATED"/>
    <property type="match status" value="1"/>
</dbReference>
<gene>
    <name evidence="2" type="ORF">P879_01879</name>
</gene>
<dbReference type="EMBL" id="JTDF01004560">
    <property type="protein sequence ID" value="KAF8566841.1"/>
    <property type="molecule type" value="Genomic_DNA"/>
</dbReference>
<dbReference type="InterPro" id="IPR032071">
    <property type="entry name" value="DUF4806"/>
</dbReference>
<feature type="domain" description="DUF4806" evidence="1">
    <location>
        <begin position="125"/>
        <end position="191"/>
    </location>
</feature>
<reference evidence="2 3" key="1">
    <citation type="submission" date="2019-07" db="EMBL/GenBank/DDBJ databases">
        <title>Annotation for the trematode Paragonimus westermani.</title>
        <authorList>
            <person name="Choi Y.-J."/>
        </authorList>
    </citation>
    <scope>NUCLEOTIDE SEQUENCE [LARGE SCALE GENOMIC DNA]</scope>
    <source>
        <strain evidence="2">180907_Pwestermani</strain>
    </source>
</reference>